<dbReference type="AlphaFoldDB" id="A0AA43KG24"/>
<organism evidence="5 6">
    <name type="scientific">Umezakia ovalisporum FSS-62</name>
    <dbReference type="NCBI Taxonomy" id="2971776"/>
    <lineage>
        <taxon>Bacteria</taxon>
        <taxon>Bacillati</taxon>
        <taxon>Cyanobacteriota</taxon>
        <taxon>Cyanophyceae</taxon>
        <taxon>Nostocales</taxon>
        <taxon>Nodulariaceae</taxon>
        <taxon>Umezakia</taxon>
    </lineage>
</organism>
<keyword evidence="1" id="KW-0808">Transferase</keyword>
<dbReference type="PANTHER" id="PTHR46401:SF2">
    <property type="entry name" value="GLYCOSYLTRANSFERASE WBBK-RELATED"/>
    <property type="match status" value="1"/>
</dbReference>
<accession>A0AA43KG24</accession>
<dbReference type="GO" id="GO:0016757">
    <property type="term" value="F:glycosyltransferase activity"/>
    <property type="evidence" value="ECO:0007669"/>
    <property type="project" value="InterPro"/>
</dbReference>
<dbReference type="InterPro" id="IPR028098">
    <property type="entry name" value="Glyco_trans_4-like_N"/>
</dbReference>
<evidence type="ECO:0000313" key="6">
    <source>
        <dbReference type="Proteomes" id="UP001159370"/>
    </source>
</evidence>
<dbReference type="Proteomes" id="UP001159370">
    <property type="component" value="Unassembled WGS sequence"/>
</dbReference>
<evidence type="ECO:0000256" key="2">
    <source>
        <dbReference type="SAM" id="MobiDB-lite"/>
    </source>
</evidence>
<gene>
    <name evidence="5" type="ORF">NWP23_12740</name>
</gene>
<dbReference type="CDD" id="cd03801">
    <property type="entry name" value="GT4_PimA-like"/>
    <property type="match status" value="1"/>
</dbReference>
<evidence type="ECO:0000259" key="4">
    <source>
        <dbReference type="Pfam" id="PF13439"/>
    </source>
</evidence>
<feature type="domain" description="Glycosyltransferase subfamily 4-like N-terminal" evidence="4">
    <location>
        <begin position="14"/>
        <end position="185"/>
    </location>
</feature>
<dbReference type="InterPro" id="IPR001296">
    <property type="entry name" value="Glyco_trans_1"/>
</dbReference>
<sequence>MKICIVTHTVKKGDGQGRVNYEVVQQAIHRGYHLTLLASEVDLELQQNHQVNWVPISIKGWPTEFIRNMIFAIKSTNWLQKHRHELDIVKVNGAITNAPGNVNAVHFVHNSWLKFTSQKTQPRSGKFLYNFYQWLYTTLNAYWEKQAFRKAQVVVAVSHQVAQDLLEIGVAEKSLKVILNGVDLQEFSPGTSNREKWQLPEGVPLALFAGDITLPRKNLDTVLKALVSVPELHLAVAGNTQRSPYVQLATSLGLSERVHFLGQRSDVPELMKSVDFLVFPSRYEPFGLVIIEAMASGLPVITASSTGAAHLVTPESGIVLSDSDDVEALTQALQLLTSHRSLRQQMGKAARSVAEQHSWTNMAQTYVNLFEELINYEKYSSHPHLSPSSGSITLPFGTASTN</sequence>
<comment type="caution">
    <text evidence="5">The sequence shown here is derived from an EMBL/GenBank/DDBJ whole genome shotgun (WGS) entry which is preliminary data.</text>
</comment>
<reference evidence="5 6" key="1">
    <citation type="journal article" date="2023" name="J. Phycol.">
        <title>Chrysosporum ovalisporum is synonymous with the true-branching cyanobacterium Umezakia natans (Nostocales/Aphanizomenonaceae).</title>
        <authorList>
            <person name="McGregor G.B."/>
            <person name="Sendall B.C."/>
            <person name="Niiyama Y."/>
            <person name="Tuji A."/>
            <person name="Willis A."/>
        </authorList>
    </citation>
    <scope>NUCLEOTIDE SEQUENCE [LARGE SCALE GENOMIC DNA]</scope>
    <source>
        <strain evidence="5 6">FSS-62</strain>
    </source>
</reference>
<evidence type="ECO:0000313" key="5">
    <source>
        <dbReference type="EMBL" id="MDH6064618.1"/>
    </source>
</evidence>
<evidence type="ECO:0000256" key="1">
    <source>
        <dbReference type="ARBA" id="ARBA00022679"/>
    </source>
</evidence>
<evidence type="ECO:0000259" key="3">
    <source>
        <dbReference type="Pfam" id="PF00534"/>
    </source>
</evidence>
<dbReference type="GO" id="GO:0009103">
    <property type="term" value="P:lipopolysaccharide biosynthetic process"/>
    <property type="evidence" value="ECO:0007669"/>
    <property type="project" value="TreeGrafter"/>
</dbReference>
<dbReference type="RefSeq" id="WP_280650321.1">
    <property type="nucleotide sequence ID" value="NZ_JANQDL010000087.1"/>
</dbReference>
<dbReference type="PANTHER" id="PTHR46401">
    <property type="entry name" value="GLYCOSYLTRANSFERASE WBBK-RELATED"/>
    <property type="match status" value="1"/>
</dbReference>
<name>A0AA43KG24_9CYAN</name>
<dbReference type="SUPFAM" id="SSF53756">
    <property type="entry name" value="UDP-Glycosyltransferase/glycogen phosphorylase"/>
    <property type="match status" value="1"/>
</dbReference>
<dbReference type="Pfam" id="PF00534">
    <property type="entry name" value="Glycos_transf_1"/>
    <property type="match status" value="1"/>
</dbReference>
<dbReference type="GeneID" id="83685359"/>
<proteinExistence type="predicted"/>
<feature type="domain" description="Glycosyl transferase family 1" evidence="3">
    <location>
        <begin position="193"/>
        <end position="352"/>
    </location>
</feature>
<dbReference type="Pfam" id="PF13439">
    <property type="entry name" value="Glyco_transf_4"/>
    <property type="match status" value="1"/>
</dbReference>
<dbReference type="Gene3D" id="3.40.50.2000">
    <property type="entry name" value="Glycogen Phosphorylase B"/>
    <property type="match status" value="2"/>
</dbReference>
<dbReference type="EMBL" id="JANQDL010000087">
    <property type="protein sequence ID" value="MDH6064618.1"/>
    <property type="molecule type" value="Genomic_DNA"/>
</dbReference>
<protein>
    <submittedName>
        <fullName evidence="5">Glycosyltransferase family 4 protein</fullName>
    </submittedName>
</protein>
<feature type="region of interest" description="Disordered" evidence="2">
    <location>
        <begin position="383"/>
        <end position="402"/>
    </location>
</feature>